<reference evidence="2" key="2">
    <citation type="journal article" date="2023" name="Commun. Biol.">
        <title>Intrasexual cuticular hydrocarbon dimorphism in a wasp sheds light on hydrocarbon biosynthesis genes in Hymenoptera.</title>
        <authorList>
            <person name="Moris V.C."/>
            <person name="Podsiadlowski L."/>
            <person name="Martin S."/>
            <person name="Oeyen J.P."/>
            <person name="Donath A."/>
            <person name="Petersen M."/>
            <person name="Wilbrandt J."/>
            <person name="Misof B."/>
            <person name="Liedtke D."/>
            <person name="Thamm M."/>
            <person name="Scheiner R."/>
            <person name="Schmitt T."/>
            <person name="Niehuis O."/>
        </authorList>
    </citation>
    <scope>NUCLEOTIDE SEQUENCE</scope>
    <source>
        <strain evidence="2">GBR_01_08_01A</strain>
    </source>
</reference>
<evidence type="ECO:0000313" key="2">
    <source>
        <dbReference type="EMBL" id="KAK2577749.1"/>
    </source>
</evidence>
<comment type="caution">
    <text evidence="2">The sequence shown here is derived from an EMBL/GenBank/DDBJ whole genome shotgun (WGS) entry which is preliminary data.</text>
</comment>
<dbReference type="EMBL" id="JAIFRP010001550">
    <property type="protein sequence ID" value="KAK2577749.1"/>
    <property type="molecule type" value="Genomic_DNA"/>
</dbReference>
<dbReference type="Pfam" id="PF07727">
    <property type="entry name" value="RVT_2"/>
    <property type="match status" value="1"/>
</dbReference>
<gene>
    <name evidence="2" type="ORF">KPH14_012776</name>
</gene>
<sequence length="144" mass="16175">MANSTEETVFISEVPLKQAVSGPSADEWREAIASEIRSIIKNDTWIITERPKNQKVIGSRIVLRNKYGHDGALVRRKARLVAKRFAQRPGTDFCETFAPVARIGSVRTIMAIAAENGMTVNQFDITTAYLYGILEEKVFMELLE</sequence>
<evidence type="ECO:0000259" key="1">
    <source>
        <dbReference type="Pfam" id="PF07727"/>
    </source>
</evidence>
<keyword evidence="3" id="KW-1185">Reference proteome</keyword>
<feature type="domain" description="Reverse transcriptase Ty1/copia-type" evidence="1">
    <location>
        <begin position="42"/>
        <end position="140"/>
    </location>
</feature>
<reference evidence="2" key="1">
    <citation type="submission" date="2021-08" db="EMBL/GenBank/DDBJ databases">
        <authorList>
            <person name="Misof B."/>
            <person name="Oliver O."/>
            <person name="Podsiadlowski L."/>
            <person name="Donath A."/>
            <person name="Peters R."/>
            <person name="Mayer C."/>
            <person name="Rust J."/>
            <person name="Gunkel S."/>
            <person name="Lesny P."/>
            <person name="Martin S."/>
            <person name="Oeyen J.P."/>
            <person name="Petersen M."/>
            <person name="Panagiotis P."/>
            <person name="Wilbrandt J."/>
            <person name="Tanja T."/>
        </authorList>
    </citation>
    <scope>NUCLEOTIDE SEQUENCE</scope>
    <source>
        <strain evidence="2">GBR_01_08_01A</strain>
        <tissue evidence="2">Thorax + abdomen</tissue>
    </source>
</reference>
<dbReference type="AlphaFoldDB" id="A0AAD9RDP2"/>
<name>A0AAD9RDP2_9HYME</name>
<dbReference type="InterPro" id="IPR013103">
    <property type="entry name" value="RVT_2"/>
</dbReference>
<protein>
    <recommendedName>
        <fullName evidence="1">Reverse transcriptase Ty1/copia-type domain-containing protein</fullName>
    </recommendedName>
</protein>
<organism evidence="2 3">
    <name type="scientific">Odynerus spinipes</name>
    <dbReference type="NCBI Taxonomy" id="1348599"/>
    <lineage>
        <taxon>Eukaryota</taxon>
        <taxon>Metazoa</taxon>
        <taxon>Ecdysozoa</taxon>
        <taxon>Arthropoda</taxon>
        <taxon>Hexapoda</taxon>
        <taxon>Insecta</taxon>
        <taxon>Pterygota</taxon>
        <taxon>Neoptera</taxon>
        <taxon>Endopterygota</taxon>
        <taxon>Hymenoptera</taxon>
        <taxon>Apocrita</taxon>
        <taxon>Aculeata</taxon>
        <taxon>Vespoidea</taxon>
        <taxon>Vespidae</taxon>
        <taxon>Eumeninae</taxon>
        <taxon>Odynerus</taxon>
    </lineage>
</organism>
<accession>A0AAD9RDP2</accession>
<evidence type="ECO:0000313" key="3">
    <source>
        <dbReference type="Proteomes" id="UP001258017"/>
    </source>
</evidence>
<dbReference type="Proteomes" id="UP001258017">
    <property type="component" value="Unassembled WGS sequence"/>
</dbReference>
<proteinExistence type="predicted"/>